<dbReference type="OrthoDB" id="3780655at2"/>
<dbReference type="InterPro" id="IPR007074">
    <property type="entry name" value="LicD/FKTN/FKRP_NTP_transf"/>
</dbReference>
<proteinExistence type="predicted"/>
<dbReference type="InterPro" id="IPR052942">
    <property type="entry name" value="LPS_cholinephosphotransferase"/>
</dbReference>
<sequence>MAFKEYEDPAVLRQVQLASTRILGELDRVCRLLDIPYAIYAGTAIGAVRHGGFIPWDDDVDVCLPRASYERFLTEAPAVLGEEFTIENSRTHADFPNMFTKLGLRGTLFIPEFIKDASYRMPLSIDLMPFDNVPDDPRAYQRQRLRTWVWGRLVYLRASGTPYLELAGWKRSVVLAASWTAHTVMRVLRISPRWLQRRWESAARQYEHATTHFMADYSDMNPMAWAVSYDELFPTVEVAFEGIAVRLPHAYDTILRRGYGEYMEIPPVDKRKNHQPYLIDFGPA</sequence>
<keyword evidence="3" id="KW-1185">Reference proteome</keyword>
<accession>A0A3N2D7H6</accession>
<reference evidence="2 3" key="1">
    <citation type="submission" date="2018-11" db="EMBL/GenBank/DDBJ databases">
        <title>Sequencing the genomes of 1000 actinobacteria strains.</title>
        <authorList>
            <person name="Klenk H.-P."/>
        </authorList>
    </citation>
    <scope>NUCLEOTIDE SEQUENCE [LARGE SCALE GENOMIC DNA]</scope>
    <source>
        <strain evidence="2 3">DSM 13521</strain>
    </source>
</reference>
<keyword evidence="2" id="KW-0808">Transferase</keyword>
<dbReference type="Proteomes" id="UP000275356">
    <property type="component" value="Unassembled WGS sequence"/>
</dbReference>
<comment type="caution">
    <text evidence="2">The sequence shown here is derived from an EMBL/GenBank/DDBJ whole genome shotgun (WGS) entry which is preliminary data.</text>
</comment>
<dbReference type="GO" id="GO:0009100">
    <property type="term" value="P:glycoprotein metabolic process"/>
    <property type="evidence" value="ECO:0007669"/>
    <property type="project" value="UniProtKB-ARBA"/>
</dbReference>
<feature type="domain" description="LicD/FKTN/FKRP nucleotidyltransferase" evidence="1">
    <location>
        <begin position="30"/>
        <end position="260"/>
    </location>
</feature>
<protein>
    <submittedName>
        <fullName evidence="2">Lipopolysaccharide cholinephosphotransferase</fullName>
    </submittedName>
</protein>
<evidence type="ECO:0000313" key="3">
    <source>
        <dbReference type="Proteomes" id="UP000275356"/>
    </source>
</evidence>
<dbReference type="Pfam" id="PF04991">
    <property type="entry name" value="LicD"/>
    <property type="match status" value="1"/>
</dbReference>
<dbReference type="AlphaFoldDB" id="A0A3N2D7H6"/>
<gene>
    <name evidence="2" type="ORF">EDD28_0308</name>
</gene>
<dbReference type="EMBL" id="RKHQ01000001">
    <property type="protein sequence ID" value="ROR95746.1"/>
    <property type="molecule type" value="Genomic_DNA"/>
</dbReference>
<evidence type="ECO:0000259" key="1">
    <source>
        <dbReference type="Pfam" id="PF04991"/>
    </source>
</evidence>
<dbReference type="GO" id="GO:0016740">
    <property type="term" value="F:transferase activity"/>
    <property type="evidence" value="ECO:0007669"/>
    <property type="project" value="UniProtKB-KW"/>
</dbReference>
<dbReference type="PANTHER" id="PTHR43404">
    <property type="entry name" value="LIPOPOLYSACCHARIDE CHOLINEPHOSPHOTRANSFERASE LICD"/>
    <property type="match status" value="1"/>
</dbReference>
<dbReference type="PANTHER" id="PTHR43404:SF2">
    <property type="entry name" value="LIPOPOLYSACCHARIDE CHOLINEPHOSPHOTRANSFERASE LICD"/>
    <property type="match status" value="1"/>
</dbReference>
<evidence type="ECO:0000313" key="2">
    <source>
        <dbReference type="EMBL" id="ROR95746.1"/>
    </source>
</evidence>
<organism evidence="2 3">
    <name type="scientific">Salana multivorans</name>
    <dbReference type="NCBI Taxonomy" id="120377"/>
    <lineage>
        <taxon>Bacteria</taxon>
        <taxon>Bacillati</taxon>
        <taxon>Actinomycetota</taxon>
        <taxon>Actinomycetes</taxon>
        <taxon>Micrococcales</taxon>
        <taxon>Beutenbergiaceae</taxon>
        <taxon>Salana</taxon>
    </lineage>
</organism>
<dbReference type="RefSeq" id="WP_123738023.1">
    <property type="nucleotide sequence ID" value="NZ_RKHQ01000001.1"/>
</dbReference>
<name>A0A3N2D7H6_9MICO</name>